<organism evidence="1">
    <name type="scientific">marine sediment metagenome</name>
    <dbReference type="NCBI Taxonomy" id="412755"/>
    <lineage>
        <taxon>unclassified sequences</taxon>
        <taxon>metagenomes</taxon>
        <taxon>ecological metagenomes</taxon>
    </lineage>
</organism>
<protein>
    <submittedName>
        <fullName evidence="1">Uncharacterized protein</fullName>
    </submittedName>
</protein>
<proteinExistence type="predicted"/>
<accession>X1EPF4</accession>
<gene>
    <name evidence="1" type="ORF">S01H4_67356</name>
</gene>
<comment type="caution">
    <text evidence="1">The sequence shown here is derived from an EMBL/GenBank/DDBJ whole genome shotgun (WGS) entry which is preliminary data.</text>
</comment>
<dbReference type="EMBL" id="BART01042321">
    <property type="protein sequence ID" value="GAH22230.1"/>
    <property type="molecule type" value="Genomic_DNA"/>
</dbReference>
<feature type="non-terminal residue" evidence="1">
    <location>
        <position position="1"/>
    </location>
</feature>
<name>X1EPF4_9ZZZZ</name>
<dbReference type="AlphaFoldDB" id="X1EPF4"/>
<sequence length="36" mass="3663">TNLGSDKIYAINPDGIDDYTLFAGSVSGGIDGDIST</sequence>
<evidence type="ECO:0000313" key="1">
    <source>
        <dbReference type="EMBL" id="GAH22230.1"/>
    </source>
</evidence>
<reference evidence="1" key="1">
    <citation type="journal article" date="2014" name="Front. Microbiol.">
        <title>High frequency of phylogenetically diverse reductive dehalogenase-homologous genes in deep subseafloor sedimentary metagenomes.</title>
        <authorList>
            <person name="Kawai M."/>
            <person name="Futagami T."/>
            <person name="Toyoda A."/>
            <person name="Takaki Y."/>
            <person name="Nishi S."/>
            <person name="Hori S."/>
            <person name="Arai W."/>
            <person name="Tsubouchi T."/>
            <person name="Morono Y."/>
            <person name="Uchiyama I."/>
            <person name="Ito T."/>
            <person name="Fujiyama A."/>
            <person name="Inagaki F."/>
            <person name="Takami H."/>
        </authorList>
    </citation>
    <scope>NUCLEOTIDE SEQUENCE</scope>
    <source>
        <strain evidence="1">Expedition CK06-06</strain>
    </source>
</reference>
<feature type="non-terminal residue" evidence="1">
    <location>
        <position position="36"/>
    </location>
</feature>